<protein>
    <submittedName>
        <fullName evidence="1">Uncharacterized protein</fullName>
    </submittedName>
</protein>
<name>A0A2P8C9G8_9BACT</name>
<comment type="caution">
    <text evidence="1">The sequence shown here is derived from an EMBL/GenBank/DDBJ whole genome shotgun (WGS) entry which is preliminary data.</text>
</comment>
<proteinExistence type="predicted"/>
<dbReference type="EMBL" id="PYGC01000008">
    <property type="protein sequence ID" value="PSK81605.1"/>
    <property type="molecule type" value="Genomic_DNA"/>
</dbReference>
<gene>
    <name evidence="1" type="ORF">CLV93_1082</name>
</gene>
<evidence type="ECO:0000313" key="1">
    <source>
        <dbReference type="EMBL" id="PSK81605.1"/>
    </source>
</evidence>
<sequence length="32" mass="3852">MRLRNDKIIQGMFNVQEMEKNPNSKDLIFKRG</sequence>
<reference evidence="1 2" key="1">
    <citation type="submission" date="2018-03" db="EMBL/GenBank/DDBJ databases">
        <title>Genomic Encyclopedia of Archaeal and Bacterial Type Strains, Phase II (KMG-II): from individual species to whole genera.</title>
        <authorList>
            <person name="Goeker M."/>
        </authorList>
    </citation>
    <scope>NUCLEOTIDE SEQUENCE [LARGE SCALE GENOMIC DNA]</scope>
    <source>
        <strain evidence="1 2">DSM 27267</strain>
    </source>
</reference>
<evidence type="ECO:0000313" key="2">
    <source>
        <dbReference type="Proteomes" id="UP000240621"/>
    </source>
</evidence>
<organism evidence="1 2">
    <name type="scientific">Prolixibacter denitrificans</name>
    <dbReference type="NCBI Taxonomy" id="1541063"/>
    <lineage>
        <taxon>Bacteria</taxon>
        <taxon>Pseudomonadati</taxon>
        <taxon>Bacteroidota</taxon>
        <taxon>Bacteroidia</taxon>
        <taxon>Marinilabiliales</taxon>
        <taxon>Prolixibacteraceae</taxon>
        <taxon>Prolixibacter</taxon>
    </lineage>
</organism>
<dbReference type="Proteomes" id="UP000240621">
    <property type="component" value="Unassembled WGS sequence"/>
</dbReference>
<dbReference type="AlphaFoldDB" id="A0A2P8C9G8"/>
<accession>A0A2P8C9G8</accession>